<proteinExistence type="predicted"/>
<comment type="caution">
    <text evidence="1">The sequence shown here is derived from an EMBL/GenBank/DDBJ whole genome shotgun (WGS) entry which is preliminary data.</text>
</comment>
<evidence type="ECO:0000313" key="1">
    <source>
        <dbReference type="EMBL" id="KAJ8333687.1"/>
    </source>
</evidence>
<name>A0A9Q1E7K9_SYNKA</name>
<dbReference type="EMBL" id="JAINUF010000022">
    <property type="protein sequence ID" value="KAJ8333687.1"/>
    <property type="molecule type" value="Genomic_DNA"/>
</dbReference>
<evidence type="ECO:0000313" key="2">
    <source>
        <dbReference type="Proteomes" id="UP001152622"/>
    </source>
</evidence>
<sequence length="136" mass="15276">MAPFARRILLGGAHLGPGNTRHEYLIMPVRAKQFAIKKIRRLRLTYQTVWSRRSVCITFGVPDYQLRQTLQCRLVLCPWASVGGTKEGKCLPVSRSGVLTQGRPPVERQGKGCSWISSFTSFSQKSLYGMRSSMGE</sequence>
<dbReference type="AlphaFoldDB" id="A0A9Q1E7K9"/>
<reference evidence="1" key="1">
    <citation type="journal article" date="2023" name="Science">
        <title>Genome structures resolve the early diversification of teleost fishes.</title>
        <authorList>
            <person name="Parey E."/>
            <person name="Louis A."/>
            <person name="Montfort J."/>
            <person name="Bouchez O."/>
            <person name="Roques C."/>
            <person name="Iampietro C."/>
            <person name="Lluch J."/>
            <person name="Castinel A."/>
            <person name="Donnadieu C."/>
            <person name="Desvignes T."/>
            <person name="Floi Bucao C."/>
            <person name="Jouanno E."/>
            <person name="Wen M."/>
            <person name="Mejri S."/>
            <person name="Dirks R."/>
            <person name="Jansen H."/>
            <person name="Henkel C."/>
            <person name="Chen W.J."/>
            <person name="Zahm M."/>
            <person name="Cabau C."/>
            <person name="Klopp C."/>
            <person name="Thompson A.W."/>
            <person name="Robinson-Rechavi M."/>
            <person name="Braasch I."/>
            <person name="Lecointre G."/>
            <person name="Bobe J."/>
            <person name="Postlethwait J.H."/>
            <person name="Berthelot C."/>
            <person name="Roest Crollius H."/>
            <person name="Guiguen Y."/>
        </authorList>
    </citation>
    <scope>NUCLEOTIDE SEQUENCE</scope>
    <source>
        <strain evidence="1">WJC10195</strain>
    </source>
</reference>
<organism evidence="1 2">
    <name type="scientific">Synaphobranchus kaupii</name>
    <name type="common">Kaup's arrowtooth eel</name>
    <dbReference type="NCBI Taxonomy" id="118154"/>
    <lineage>
        <taxon>Eukaryota</taxon>
        <taxon>Metazoa</taxon>
        <taxon>Chordata</taxon>
        <taxon>Craniata</taxon>
        <taxon>Vertebrata</taxon>
        <taxon>Euteleostomi</taxon>
        <taxon>Actinopterygii</taxon>
        <taxon>Neopterygii</taxon>
        <taxon>Teleostei</taxon>
        <taxon>Anguilliformes</taxon>
        <taxon>Synaphobranchidae</taxon>
        <taxon>Synaphobranchus</taxon>
    </lineage>
</organism>
<gene>
    <name evidence="1" type="ORF">SKAU_G00410060</name>
</gene>
<dbReference type="Proteomes" id="UP001152622">
    <property type="component" value="Chromosome 22"/>
</dbReference>
<keyword evidence="2" id="KW-1185">Reference proteome</keyword>
<protein>
    <submittedName>
        <fullName evidence="1">Uncharacterized protein</fullName>
    </submittedName>
</protein>
<accession>A0A9Q1E7K9</accession>